<protein>
    <submittedName>
        <fullName evidence="2">Uncharacterized protein</fullName>
    </submittedName>
</protein>
<name>A0A3M5J4S7_PSESS</name>
<evidence type="ECO:0000313" key="3">
    <source>
        <dbReference type="Proteomes" id="UP000278180"/>
    </source>
</evidence>
<reference evidence="2 3" key="1">
    <citation type="submission" date="2018-08" db="EMBL/GenBank/DDBJ databases">
        <title>Recombination of ecologically and evolutionarily significant loci maintains genetic cohesion in the Pseudomonas syringae species complex.</title>
        <authorList>
            <person name="Dillon M."/>
            <person name="Thakur S."/>
            <person name="Almeida R.N.D."/>
            <person name="Weir B.S."/>
            <person name="Guttman D.S."/>
        </authorList>
    </citation>
    <scope>NUCLEOTIDE SEQUENCE [LARGE SCALE GENOMIC DNA]</scope>
    <source>
        <strain evidence="2 3">ICMP 13684</strain>
    </source>
</reference>
<dbReference type="EMBL" id="RBTE01000590">
    <property type="protein sequence ID" value="RMT17944.1"/>
    <property type="molecule type" value="Genomic_DNA"/>
</dbReference>
<sequence>METKLSKLRELQRARDDDGWIDPEDRKEERRKALEAAWKDNENAPIEVDKRLKANKAELKALMPYIKTLRKKLTWDELQKQNPA</sequence>
<accession>A0A3M5J4S7</accession>
<feature type="region of interest" description="Disordered" evidence="1">
    <location>
        <begin position="1"/>
        <end position="22"/>
    </location>
</feature>
<dbReference type="AlphaFoldDB" id="A0A3M5J4S7"/>
<evidence type="ECO:0000256" key="1">
    <source>
        <dbReference type="SAM" id="MobiDB-lite"/>
    </source>
</evidence>
<gene>
    <name evidence="2" type="ORF">ALP51_00824</name>
</gene>
<proteinExistence type="predicted"/>
<dbReference type="Proteomes" id="UP000278180">
    <property type="component" value="Unassembled WGS sequence"/>
</dbReference>
<organism evidence="2 3">
    <name type="scientific">Pseudomonas savastanoi</name>
    <name type="common">Pseudomonas syringae pv. savastanoi</name>
    <dbReference type="NCBI Taxonomy" id="29438"/>
    <lineage>
        <taxon>Bacteria</taxon>
        <taxon>Pseudomonadati</taxon>
        <taxon>Pseudomonadota</taxon>
        <taxon>Gammaproteobacteria</taxon>
        <taxon>Pseudomonadales</taxon>
        <taxon>Pseudomonadaceae</taxon>
        <taxon>Pseudomonas</taxon>
    </lineage>
</organism>
<comment type="caution">
    <text evidence="2">The sequence shown here is derived from an EMBL/GenBank/DDBJ whole genome shotgun (WGS) entry which is preliminary data.</text>
</comment>
<evidence type="ECO:0000313" key="2">
    <source>
        <dbReference type="EMBL" id="RMT17944.1"/>
    </source>
</evidence>
<dbReference type="RefSeq" id="WP_057454504.1">
    <property type="nucleotide sequence ID" value="NZ_RBTE01000590.1"/>
</dbReference>